<feature type="domain" description="FAD-binding" evidence="4">
    <location>
        <begin position="3"/>
        <end position="342"/>
    </location>
</feature>
<evidence type="ECO:0000256" key="2">
    <source>
        <dbReference type="ARBA" id="ARBA00022630"/>
    </source>
</evidence>
<evidence type="ECO:0000313" key="6">
    <source>
        <dbReference type="Proteomes" id="UP000720508"/>
    </source>
</evidence>
<dbReference type="InterPro" id="IPR050641">
    <property type="entry name" value="RIFMO-like"/>
</dbReference>
<organism evidence="5 6">
    <name type="scientific">Streptomyces niphimycinicus</name>
    <dbReference type="NCBI Taxonomy" id="2842201"/>
    <lineage>
        <taxon>Bacteria</taxon>
        <taxon>Bacillati</taxon>
        <taxon>Actinomycetota</taxon>
        <taxon>Actinomycetes</taxon>
        <taxon>Kitasatosporales</taxon>
        <taxon>Streptomycetaceae</taxon>
        <taxon>Streptomyces</taxon>
    </lineage>
</organism>
<gene>
    <name evidence="5" type="ORF">KN815_08885</name>
</gene>
<comment type="caution">
    <text evidence="5">The sequence shown here is derived from an EMBL/GenBank/DDBJ whole genome shotgun (WGS) entry which is preliminary data.</text>
</comment>
<protein>
    <submittedName>
        <fullName evidence="5">FAD-dependent monooxygenase</fullName>
    </submittedName>
</protein>
<dbReference type="EMBL" id="JAHLEM010000071">
    <property type="protein sequence ID" value="MBU3864189.1"/>
    <property type="molecule type" value="Genomic_DNA"/>
</dbReference>
<dbReference type="Pfam" id="PF01494">
    <property type="entry name" value="FAD_binding_3"/>
    <property type="match status" value="1"/>
</dbReference>
<dbReference type="PANTHER" id="PTHR43004:SF19">
    <property type="entry name" value="BINDING MONOOXYGENASE, PUTATIVE (JCVI)-RELATED"/>
    <property type="match status" value="1"/>
</dbReference>
<sequence length="505" mass="54738">MFQTDVLIVGAGPVGLTLACDLARRGVTCQIIERDATANRASKAKTIQPRSLEVLDDLGAVEHVVRHGVADLPLRFHDSSGGVVDRPSITVRARDSFRTPYPDPLWIGQFDVEHALRERLHQLGGSVEHRVEAVGLVQDEDGVTASLRAPDGDRAVRARYVVGTDGGKSTVRRLLGLPLEGETREWERWYIGDVTVDGLDRDHMHLWTSDDGMLVLTPLPHSDLWQLQAPVPAGVEPDSPTRELYQRLLDERNAGITLTSASWLSVYRVNIRMLTDYRSGRVLFAGDAAHVHTPAGGQGMNTGIQDAYNLGWKLGAVVGGASPDLLDTYSAERAPVARTVLALSTEKLDRTTPRIGGDPDTLGAALGELADDAVTTGLGIHYGRCSGDLAEGPVAGDRAPNATGLHGPGFTGALFDLTRGPQWTLIAFDNDDPALINRTIPTVLHVHRINTDHGIIDGDGEFQRIFAPRRGELILIRPDGYLAARVPEDRAADLFDCLPFPVPVR</sequence>
<keyword evidence="5" id="KW-0503">Monooxygenase</keyword>
<evidence type="ECO:0000259" key="4">
    <source>
        <dbReference type="Pfam" id="PF01494"/>
    </source>
</evidence>
<evidence type="ECO:0000256" key="1">
    <source>
        <dbReference type="ARBA" id="ARBA00001974"/>
    </source>
</evidence>
<keyword evidence="5" id="KW-0560">Oxidoreductase</keyword>
<keyword evidence="6" id="KW-1185">Reference proteome</keyword>
<proteinExistence type="predicted"/>
<name>A0ABS6CBA5_9ACTN</name>
<accession>A0ABS6CBA5</accession>
<dbReference type="InterPro" id="IPR002938">
    <property type="entry name" value="FAD-bd"/>
</dbReference>
<keyword evidence="3" id="KW-0274">FAD</keyword>
<dbReference type="PANTHER" id="PTHR43004">
    <property type="entry name" value="TRK SYSTEM POTASSIUM UPTAKE PROTEIN"/>
    <property type="match status" value="1"/>
</dbReference>
<dbReference type="NCBIfam" id="NF004832">
    <property type="entry name" value="PRK06184.1"/>
    <property type="match status" value="1"/>
</dbReference>
<evidence type="ECO:0000256" key="3">
    <source>
        <dbReference type="ARBA" id="ARBA00022827"/>
    </source>
</evidence>
<keyword evidence="2" id="KW-0285">Flavoprotein</keyword>
<reference evidence="5 6" key="1">
    <citation type="submission" date="2021-06" db="EMBL/GenBank/DDBJ databases">
        <authorList>
            <person name="Pan X."/>
        </authorList>
    </citation>
    <scope>NUCLEOTIDE SEQUENCE [LARGE SCALE GENOMIC DNA]</scope>
    <source>
        <strain evidence="5 6">4503</strain>
    </source>
</reference>
<dbReference type="Proteomes" id="UP000720508">
    <property type="component" value="Unassembled WGS sequence"/>
</dbReference>
<evidence type="ECO:0000313" key="5">
    <source>
        <dbReference type="EMBL" id="MBU3864189.1"/>
    </source>
</evidence>
<comment type="cofactor">
    <cofactor evidence="1">
        <name>FAD</name>
        <dbReference type="ChEBI" id="CHEBI:57692"/>
    </cofactor>
</comment>
<dbReference type="GO" id="GO:0004497">
    <property type="term" value="F:monooxygenase activity"/>
    <property type="evidence" value="ECO:0007669"/>
    <property type="project" value="UniProtKB-KW"/>
</dbReference>